<name>A0A5B9W4W7_9BACT</name>
<dbReference type="RefSeq" id="WP_148594915.1">
    <property type="nucleotide sequence ID" value="NZ_CP042997.1"/>
</dbReference>
<sequence>MEGRQIGDPARAARAIVEAVESPEPPLHLILGSDSLRRARRKLDRLSGELDRWEPVSLGTDFDATAAS</sequence>
<evidence type="ECO:0000313" key="2">
    <source>
        <dbReference type="Proteomes" id="UP000324233"/>
    </source>
</evidence>
<dbReference type="OrthoDB" id="1235794at2"/>
<gene>
    <name evidence="1" type="ORF">OJF2_36150</name>
</gene>
<dbReference type="KEGG" id="agv:OJF2_36150"/>
<reference evidence="1 2" key="1">
    <citation type="submission" date="2019-08" db="EMBL/GenBank/DDBJ databases">
        <title>Deep-cultivation of Planctomycetes and their phenomic and genomic characterization uncovers novel biology.</title>
        <authorList>
            <person name="Wiegand S."/>
            <person name="Jogler M."/>
            <person name="Boedeker C."/>
            <person name="Pinto D."/>
            <person name="Vollmers J."/>
            <person name="Rivas-Marin E."/>
            <person name="Kohn T."/>
            <person name="Peeters S.H."/>
            <person name="Heuer A."/>
            <person name="Rast P."/>
            <person name="Oberbeckmann S."/>
            <person name="Bunk B."/>
            <person name="Jeske O."/>
            <person name="Meyerdierks A."/>
            <person name="Storesund J.E."/>
            <person name="Kallscheuer N."/>
            <person name="Luecker S."/>
            <person name="Lage O.M."/>
            <person name="Pohl T."/>
            <person name="Merkel B.J."/>
            <person name="Hornburger P."/>
            <person name="Mueller R.-W."/>
            <person name="Bruemmer F."/>
            <person name="Labrenz M."/>
            <person name="Spormann A.M."/>
            <person name="Op den Camp H."/>
            <person name="Overmann J."/>
            <person name="Amann R."/>
            <person name="Jetten M.S.M."/>
            <person name="Mascher T."/>
            <person name="Medema M.H."/>
            <person name="Devos D.P."/>
            <person name="Kaster A.-K."/>
            <person name="Ovreas L."/>
            <person name="Rohde M."/>
            <person name="Galperin M.Y."/>
            <person name="Jogler C."/>
        </authorList>
    </citation>
    <scope>NUCLEOTIDE SEQUENCE [LARGE SCALE GENOMIC DNA]</scope>
    <source>
        <strain evidence="1 2">OJF2</strain>
    </source>
</reference>
<proteinExistence type="predicted"/>
<organism evidence="1 2">
    <name type="scientific">Aquisphaera giovannonii</name>
    <dbReference type="NCBI Taxonomy" id="406548"/>
    <lineage>
        <taxon>Bacteria</taxon>
        <taxon>Pseudomonadati</taxon>
        <taxon>Planctomycetota</taxon>
        <taxon>Planctomycetia</taxon>
        <taxon>Isosphaerales</taxon>
        <taxon>Isosphaeraceae</taxon>
        <taxon>Aquisphaera</taxon>
    </lineage>
</organism>
<dbReference type="Gene3D" id="3.40.50.720">
    <property type="entry name" value="NAD(P)-binding Rossmann-like Domain"/>
    <property type="match status" value="1"/>
</dbReference>
<dbReference type="AlphaFoldDB" id="A0A5B9W4W7"/>
<dbReference type="Proteomes" id="UP000324233">
    <property type="component" value="Chromosome"/>
</dbReference>
<protein>
    <submittedName>
        <fullName evidence="1">Short chain dehydrogenase</fullName>
    </submittedName>
</protein>
<keyword evidence="2" id="KW-1185">Reference proteome</keyword>
<dbReference type="EMBL" id="CP042997">
    <property type="protein sequence ID" value="QEH35070.1"/>
    <property type="molecule type" value="Genomic_DNA"/>
</dbReference>
<evidence type="ECO:0000313" key="1">
    <source>
        <dbReference type="EMBL" id="QEH35070.1"/>
    </source>
</evidence>
<accession>A0A5B9W4W7</accession>